<dbReference type="CDD" id="cd16917">
    <property type="entry name" value="HATPase_UhpB-NarQ-NarX-like"/>
    <property type="match status" value="1"/>
</dbReference>
<dbReference type="Pfam" id="PF02518">
    <property type="entry name" value="HATPase_c"/>
    <property type="match status" value="1"/>
</dbReference>
<keyword evidence="4" id="KW-0808">Transferase</keyword>
<dbReference type="Gene3D" id="1.20.5.1930">
    <property type="match status" value="1"/>
</dbReference>
<evidence type="ECO:0000256" key="9">
    <source>
        <dbReference type="SAM" id="Phobius"/>
    </source>
</evidence>
<keyword evidence="5" id="KW-0547">Nucleotide-binding</keyword>
<dbReference type="SUPFAM" id="SSF55874">
    <property type="entry name" value="ATPase domain of HSP90 chaperone/DNA topoisomerase II/histidine kinase"/>
    <property type="match status" value="1"/>
</dbReference>
<evidence type="ECO:0000313" key="11">
    <source>
        <dbReference type="EMBL" id="MCE7010163.1"/>
    </source>
</evidence>
<evidence type="ECO:0000313" key="12">
    <source>
        <dbReference type="Proteomes" id="UP001521150"/>
    </source>
</evidence>
<dbReference type="GO" id="GO:0016301">
    <property type="term" value="F:kinase activity"/>
    <property type="evidence" value="ECO:0007669"/>
    <property type="project" value="UniProtKB-KW"/>
</dbReference>
<name>A0ABS8ZQX7_9PSEU</name>
<evidence type="ECO:0000259" key="10">
    <source>
        <dbReference type="SMART" id="SM00387"/>
    </source>
</evidence>
<evidence type="ECO:0000256" key="3">
    <source>
        <dbReference type="ARBA" id="ARBA00022553"/>
    </source>
</evidence>
<keyword evidence="9" id="KW-1133">Transmembrane helix</keyword>
<protein>
    <recommendedName>
        <fullName evidence="2">histidine kinase</fullName>
        <ecNumber evidence="2">2.7.13.3</ecNumber>
    </recommendedName>
</protein>
<feature type="domain" description="Histidine kinase/HSP90-like ATPase" evidence="10">
    <location>
        <begin position="281"/>
        <end position="373"/>
    </location>
</feature>
<keyword evidence="6 11" id="KW-0418">Kinase</keyword>
<dbReference type="RefSeq" id="WP_233731630.1">
    <property type="nucleotide sequence ID" value="NZ_JAJVCN010000004.1"/>
</dbReference>
<keyword evidence="9" id="KW-0812">Transmembrane</keyword>
<evidence type="ECO:0000256" key="5">
    <source>
        <dbReference type="ARBA" id="ARBA00022741"/>
    </source>
</evidence>
<organism evidence="11 12">
    <name type="scientific">Kibdelosporangium philippinense</name>
    <dbReference type="NCBI Taxonomy" id="211113"/>
    <lineage>
        <taxon>Bacteria</taxon>
        <taxon>Bacillati</taxon>
        <taxon>Actinomycetota</taxon>
        <taxon>Actinomycetes</taxon>
        <taxon>Pseudonocardiales</taxon>
        <taxon>Pseudonocardiaceae</taxon>
        <taxon>Kibdelosporangium</taxon>
    </lineage>
</organism>
<keyword evidence="8" id="KW-0902">Two-component regulatory system</keyword>
<evidence type="ECO:0000256" key="2">
    <source>
        <dbReference type="ARBA" id="ARBA00012438"/>
    </source>
</evidence>
<dbReference type="InterPro" id="IPR036890">
    <property type="entry name" value="HATPase_C_sf"/>
</dbReference>
<comment type="caution">
    <text evidence="11">The sequence shown here is derived from an EMBL/GenBank/DDBJ whole genome shotgun (WGS) entry which is preliminary data.</text>
</comment>
<feature type="transmembrane region" description="Helical" evidence="9">
    <location>
        <begin position="122"/>
        <end position="144"/>
    </location>
</feature>
<feature type="transmembrane region" description="Helical" evidence="9">
    <location>
        <begin position="40"/>
        <end position="56"/>
    </location>
</feature>
<dbReference type="PANTHER" id="PTHR24421">
    <property type="entry name" value="NITRATE/NITRITE SENSOR PROTEIN NARX-RELATED"/>
    <property type="match status" value="1"/>
</dbReference>
<reference evidence="11 12" key="1">
    <citation type="submission" date="2021-12" db="EMBL/GenBank/DDBJ databases">
        <title>Genome sequence of Kibdelosporangium philippinense ATCC 49844.</title>
        <authorList>
            <person name="Fedorov E.A."/>
            <person name="Omeragic M."/>
            <person name="Shalygina K.F."/>
            <person name="Maclea K.S."/>
        </authorList>
    </citation>
    <scope>NUCLEOTIDE SEQUENCE [LARGE SCALE GENOMIC DNA]</scope>
    <source>
        <strain evidence="11 12">ATCC 49844</strain>
    </source>
</reference>
<dbReference type="Pfam" id="PF07730">
    <property type="entry name" value="HisKA_3"/>
    <property type="match status" value="1"/>
</dbReference>
<keyword evidence="12" id="KW-1185">Reference proteome</keyword>
<proteinExistence type="predicted"/>
<accession>A0ABS8ZQX7</accession>
<dbReference type="Gene3D" id="3.30.565.10">
    <property type="entry name" value="Histidine kinase-like ATPase, C-terminal domain"/>
    <property type="match status" value="1"/>
</dbReference>
<keyword evidence="9" id="KW-0472">Membrane</keyword>
<dbReference type="SMART" id="SM00387">
    <property type="entry name" value="HATPase_c"/>
    <property type="match status" value="1"/>
</dbReference>
<evidence type="ECO:0000256" key="1">
    <source>
        <dbReference type="ARBA" id="ARBA00000085"/>
    </source>
</evidence>
<feature type="transmembrane region" description="Helical" evidence="9">
    <location>
        <begin position="14"/>
        <end position="33"/>
    </location>
</feature>
<evidence type="ECO:0000256" key="4">
    <source>
        <dbReference type="ARBA" id="ARBA00022679"/>
    </source>
</evidence>
<feature type="transmembrane region" description="Helical" evidence="9">
    <location>
        <begin position="62"/>
        <end position="87"/>
    </location>
</feature>
<dbReference type="InterPro" id="IPR011712">
    <property type="entry name" value="Sig_transdc_His_kin_sub3_dim/P"/>
</dbReference>
<evidence type="ECO:0000256" key="7">
    <source>
        <dbReference type="ARBA" id="ARBA00022840"/>
    </source>
</evidence>
<dbReference type="InterPro" id="IPR050482">
    <property type="entry name" value="Sensor_HK_TwoCompSys"/>
</dbReference>
<comment type="catalytic activity">
    <reaction evidence="1">
        <text>ATP + protein L-histidine = ADP + protein N-phospho-L-histidine.</text>
        <dbReference type="EC" id="2.7.13.3"/>
    </reaction>
</comment>
<dbReference type="EMBL" id="JAJVCN010000004">
    <property type="protein sequence ID" value="MCE7010163.1"/>
    <property type="molecule type" value="Genomic_DNA"/>
</dbReference>
<dbReference type="Proteomes" id="UP001521150">
    <property type="component" value="Unassembled WGS sequence"/>
</dbReference>
<dbReference type="EC" id="2.7.13.3" evidence="2"/>
<gene>
    <name evidence="11" type="ORF">LWC34_46280</name>
</gene>
<keyword evidence="3" id="KW-0597">Phosphoprotein</keyword>
<evidence type="ECO:0000256" key="6">
    <source>
        <dbReference type="ARBA" id="ARBA00022777"/>
    </source>
</evidence>
<dbReference type="InterPro" id="IPR003594">
    <property type="entry name" value="HATPase_dom"/>
</dbReference>
<evidence type="ECO:0000256" key="8">
    <source>
        <dbReference type="ARBA" id="ARBA00023012"/>
    </source>
</evidence>
<feature type="transmembrane region" description="Helical" evidence="9">
    <location>
        <begin position="94"/>
        <end position="116"/>
    </location>
</feature>
<keyword evidence="7" id="KW-0067">ATP-binding</keyword>
<sequence>MQVKEKLKWWDGRLRLLFLDVAVFCAVVSFELTRVDRPDGSGYWVGMVVVSLAFLLRRPFPVAVMAVVAVGTVAASLTLVPLMVALYSVPARRGVSWATLASTLTGVGASGFLFSSNGPGELAALAAGLGLIVVMPTLAGLWRYQRIALISALRDRAEEAERNRVLVADQAVSDERRRIAREMHDVVAHRVTAIALQAGALSVNAPDERTMQFAETIRSVSAAALTELRGMLSVLRGADDADTPAETDLMASIGQLVDDVVATGAVVELVLPNPVPDVPRQVGRAVYRVVQESLTNAGKHAPHAAVEVRIDVTATDLLVEVVNRLTPRTAEVPGAGYGLVGMRERVELAGGWLSAGPTDGNRFRVTASFPLDNPESL</sequence>
<dbReference type="PANTHER" id="PTHR24421:SF10">
    <property type="entry name" value="NITRATE_NITRITE SENSOR PROTEIN NARQ"/>
    <property type="match status" value="1"/>
</dbReference>